<comment type="subunit">
    <text evidence="3">Homodimer.</text>
</comment>
<evidence type="ECO:0000259" key="12">
    <source>
        <dbReference type="PROSITE" id="PS50046"/>
    </source>
</evidence>
<dbReference type="Gene3D" id="3.30.450.40">
    <property type="match status" value="1"/>
</dbReference>
<dbReference type="GO" id="GO:0016301">
    <property type="term" value="F:kinase activity"/>
    <property type="evidence" value="ECO:0007669"/>
    <property type="project" value="UniProtKB-KW"/>
</dbReference>
<dbReference type="Gene3D" id="1.10.287.130">
    <property type="match status" value="1"/>
</dbReference>
<comment type="caution">
    <text evidence="15">The sequence shown here is derived from an EMBL/GenBank/DDBJ whole genome shotgun (WGS) entry which is preliminary data.</text>
</comment>
<dbReference type="InterPro" id="IPR016132">
    <property type="entry name" value="Phyto_chromo_attachment"/>
</dbReference>
<dbReference type="PROSITE" id="PS50112">
    <property type="entry name" value="PAS"/>
    <property type="match status" value="1"/>
</dbReference>
<dbReference type="CDD" id="cd00130">
    <property type="entry name" value="PAS"/>
    <property type="match status" value="1"/>
</dbReference>
<evidence type="ECO:0000259" key="13">
    <source>
        <dbReference type="PROSITE" id="PS50109"/>
    </source>
</evidence>
<keyword evidence="11" id="KW-0675">Receptor</keyword>
<gene>
    <name evidence="15" type="ORF">GCM10008088_13130</name>
</gene>
<dbReference type="SUPFAM" id="SSF47384">
    <property type="entry name" value="Homodimeric domain of signal transducing histidine kinase"/>
    <property type="match status" value="1"/>
</dbReference>
<dbReference type="PRINTS" id="PR01033">
    <property type="entry name" value="PHYTOCHROME"/>
</dbReference>
<feature type="domain" description="Histidine kinase" evidence="13">
    <location>
        <begin position="524"/>
        <end position="739"/>
    </location>
</feature>
<dbReference type="InterPro" id="IPR036097">
    <property type="entry name" value="HisK_dim/P_sf"/>
</dbReference>
<evidence type="ECO:0000256" key="7">
    <source>
        <dbReference type="ARBA" id="ARBA00022679"/>
    </source>
</evidence>
<comment type="catalytic activity">
    <reaction evidence="1">
        <text>ATP + protein L-histidine = ADP + protein N-phospho-L-histidine.</text>
        <dbReference type="EC" id="2.7.13.3"/>
    </reaction>
</comment>
<dbReference type="SUPFAM" id="SSF55785">
    <property type="entry name" value="PYP-like sensor domain (PAS domain)"/>
    <property type="match status" value="1"/>
</dbReference>
<dbReference type="SMART" id="SM00387">
    <property type="entry name" value="HATPase_c"/>
    <property type="match status" value="1"/>
</dbReference>
<dbReference type="InterPro" id="IPR005467">
    <property type="entry name" value="His_kinase_dom"/>
</dbReference>
<dbReference type="InterPro" id="IPR013654">
    <property type="entry name" value="PAS_2"/>
</dbReference>
<keyword evidence="8 15" id="KW-0418">Kinase</keyword>
<dbReference type="InterPro" id="IPR000014">
    <property type="entry name" value="PAS"/>
</dbReference>
<organism evidence="15 16">
    <name type="scientific">Mesonia mobilis</name>
    <dbReference type="NCBI Taxonomy" id="369791"/>
    <lineage>
        <taxon>Bacteria</taxon>
        <taxon>Pseudomonadati</taxon>
        <taxon>Bacteroidota</taxon>
        <taxon>Flavobacteriia</taxon>
        <taxon>Flavobacteriales</taxon>
        <taxon>Flavobacteriaceae</taxon>
        <taxon>Mesonia</taxon>
    </lineage>
</organism>
<dbReference type="EMBL" id="BMWY01000003">
    <property type="protein sequence ID" value="GGZ52842.1"/>
    <property type="molecule type" value="Genomic_DNA"/>
</dbReference>
<feature type="domain" description="PAS" evidence="14">
    <location>
        <begin position="34"/>
        <end position="84"/>
    </location>
</feature>
<evidence type="ECO:0000256" key="5">
    <source>
        <dbReference type="ARBA" id="ARBA00022543"/>
    </source>
</evidence>
<evidence type="ECO:0000256" key="6">
    <source>
        <dbReference type="ARBA" id="ARBA00022606"/>
    </source>
</evidence>
<dbReference type="InterPro" id="IPR036890">
    <property type="entry name" value="HATPase_C_sf"/>
</dbReference>
<accession>A0ABQ3BRG2</accession>
<keyword evidence="6" id="KW-0716">Sensory transduction</keyword>
<keyword evidence="9" id="KW-0157">Chromophore</keyword>
<evidence type="ECO:0000256" key="3">
    <source>
        <dbReference type="ARBA" id="ARBA00011738"/>
    </source>
</evidence>
<protein>
    <recommendedName>
        <fullName evidence="4">histidine kinase</fullName>
        <ecNumber evidence="4">2.7.13.3</ecNumber>
    </recommendedName>
</protein>
<dbReference type="RefSeq" id="WP_027884203.1">
    <property type="nucleotide sequence ID" value="NZ_BMWY01000003.1"/>
</dbReference>
<comment type="similarity">
    <text evidence="2">In the N-terminal section; belongs to the phytochrome family.</text>
</comment>
<evidence type="ECO:0000256" key="4">
    <source>
        <dbReference type="ARBA" id="ARBA00012438"/>
    </source>
</evidence>
<proteinExistence type="inferred from homology"/>
<dbReference type="InterPro" id="IPR029016">
    <property type="entry name" value="GAF-like_dom_sf"/>
</dbReference>
<keyword evidence="7" id="KW-0808">Transferase</keyword>
<dbReference type="CDD" id="cd00082">
    <property type="entry name" value="HisKA"/>
    <property type="match status" value="1"/>
</dbReference>
<dbReference type="SMART" id="SM00091">
    <property type="entry name" value="PAS"/>
    <property type="match status" value="1"/>
</dbReference>
<dbReference type="Pfam" id="PF00360">
    <property type="entry name" value="PHY"/>
    <property type="match status" value="1"/>
</dbReference>
<dbReference type="SUPFAM" id="SSF55874">
    <property type="entry name" value="ATPase domain of HSP90 chaperone/DNA topoisomerase II/histidine kinase"/>
    <property type="match status" value="1"/>
</dbReference>
<dbReference type="Pfam" id="PF02518">
    <property type="entry name" value="HATPase_c"/>
    <property type="match status" value="1"/>
</dbReference>
<dbReference type="Gene3D" id="3.30.450.270">
    <property type="match status" value="1"/>
</dbReference>
<dbReference type="EC" id="2.7.13.3" evidence="4"/>
<dbReference type="Gene3D" id="3.30.450.20">
    <property type="entry name" value="PAS domain"/>
    <property type="match status" value="1"/>
</dbReference>
<dbReference type="PANTHER" id="PTHR42878:SF15">
    <property type="entry name" value="BACTERIOPHYTOCHROME"/>
    <property type="match status" value="1"/>
</dbReference>
<name>A0ABQ3BRG2_9FLAO</name>
<dbReference type="SMART" id="SM00065">
    <property type="entry name" value="GAF"/>
    <property type="match status" value="1"/>
</dbReference>
<evidence type="ECO:0000259" key="14">
    <source>
        <dbReference type="PROSITE" id="PS50112"/>
    </source>
</evidence>
<evidence type="ECO:0000256" key="11">
    <source>
        <dbReference type="ARBA" id="ARBA00023170"/>
    </source>
</evidence>
<evidence type="ECO:0000256" key="1">
    <source>
        <dbReference type="ARBA" id="ARBA00000085"/>
    </source>
</evidence>
<evidence type="ECO:0000256" key="10">
    <source>
        <dbReference type="ARBA" id="ARBA00023136"/>
    </source>
</evidence>
<dbReference type="Pfam" id="PF08446">
    <property type="entry name" value="PAS_2"/>
    <property type="match status" value="1"/>
</dbReference>
<evidence type="ECO:0000256" key="2">
    <source>
        <dbReference type="ARBA" id="ARBA00006402"/>
    </source>
</evidence>
<dbReference type="InterPro" id="IPR003018">
    <property type="entry name" value="GAF"/>
</dbReference>
<sequence length="740" mass="84294">MNITPTPQQQNVDITNCDREPIHIIEQSQQHGVILTVNYQENKILQASSNAINLLGFSPQELVGNPLEKLFSEEEVRTLFSKIEAKQNLYPREVSFKNQQYLAIPHLTEDEKLVIDIEPFGETLSPILFQEELTKILKEIKDTDPVKVMCHQAVSLIKDLYGYDRVMMYHFDEEWNGEVIAEVKEENLESWLGLHYPATDIPKPARQIFLKQGVRMISDVNYQPAPLFPELKEKINLSKSELRGVSPIHIEYLKNMNVGASLTVAVILNGDLWGLIACHHYQPKFINYHQRQSCKFLAQVFSNKLALKESNTFLENINSSEKIRKQLLIQMNSISNFTQALTKFSPKFTDLINCSGGALFNENEITLVGKTPTEKQVKKIINKVIKKQSGSVFQTKQISRYYEKAQNFTATASGVLSIKISNEETYLLWFRPEASTTVDWGGNPEKQGYVKDGVQFLHPRKSFERWTQKVSGIANAWESYDIEAASNLQDTITHVLVRKQKDEIKNLNDSLVEVNKELETFSYSVSHDLRAPLRGIDGYSRILINNYLDKLDDYGKNALKTILSSAEEMDLLIEDILTYAKVGQNNLNLTTFSTKKLVEGIISSQNIETEYPFTSIQVDENLPEITADKRMISQVFGNLISNAVKYSSKTKEPKVSIGFHTERNKHIYFVKDNGVGFDPSFKNKIFDVFSRANSSKDFKGSGIGLATVKKVIDKHEGEIWATSQINEGAQFYFYIDVSEK</sequence>
<evidence type="ECO:0000256" key="9">
    <source>
        <dbReference type="ARBA" id="ARBA00022991"/>
    </source>
</evidence>
<dbReference type="SUPFAM" id="SSF55781">
    <property type="entry name" value="GAF domain-like"/>
    <property type="match status" value="2"/>
</dbReference>
<dbReference type="InterPro" id="IPR035965">
    <property type="entry name" value="PAS-like_dom_sf"/>
</dbReference>
<evidence type="ECO:0000313" key="15">
    <source>
        <dbReference type="EMBL" id="GGZ52842.1"/>
    </source>
</evidence>
<dbReference type="PANTHER" id="PTHR42878">
    <property type="entry name" value="TWO-COMPONENT HISTIDINE KINASE"/>
    <property type="match status" value="1"/>
</dbReference>
<evidence type="ECO:0000256" key="8">
    <source>
        <dbReference type="ARBA" id="ARBA00022777"/>
    </source>
</evidence>
<dbReference type="SMART" id="SM00388">
    <property type="entry name" value="HisKA"/>
    <property type="match status" value="1"/>
</dbReference>
<dbReference type="InterPro" id="IPR003594">
    <property type="entry name" value="HATPase_dom"/>
</dbReference>
<dbReference type="PROSITE" id="PS50109">
    <property type="entry name" value="HIS_KIN"/>
    <property type="match status" value="1"/>
</dbReference>
<dbReference type="Gene3D" id="3.30.565.10">
    <property type="entry name" value="Histidine kinase-like ATPase, C-terminal domain"/>
    <property type="match status" value="1"/>
</dbReference>
<keyword evidence="16" id="KW-1185">Reference proteome</keyword>
<dbReference type="Pfam" id="PF01590">
    <property type="entry name" value="GAF"/>
    <property type="match status" value="1"/>
</dbReference>
<keyword evidence="5" id="KW-0600">Photoreceptor protein</keyword>
<feature type="domain" description="Phytochrome chromophore attachment site" evidence="12">
    <location>
        <begin position="145"/>
        <end position="299"/>
    </location>
</feature>
<dbReference type="Pfam" id="PF00512">
    <property type="entry name" value="HisKA"/>
    <property type="match status" value="1"/>
</dbReference>
<dbReference type="InterPro" id="IPR013515">
    <property type="entry name" value="Phytochrome_cen-reg"/>
</dbReference>
<dbReference type="Proteomes" id="UP000615593">
    <property type="component" value="Unassembled WGS sequence"/>
</dbReference>
<evidence type="ECO:0000313" key="16">
    <source>
        <dbReference type="Proteomes" id="UP000615593"/>
    </source>
</evidence>
<dbReference type="PROSITE" id="PS50046">
    <property type="entry name" value="PHYTOCHROME_2"/>
    <property type="match status" value="1"/>
</dbReference>
<dbReference type="InterPro" id="IPR043150">
    <property type="entry name" value="Phytochrome_PHY_sf"/>
</dbReference>
<dbReference type="InterPro" id="IPR050351">
    <property type="entry name" value="BphY/WalK/GraS-like"/>
</dbReference>
<keyword evidence="10" id="KW-0472">Membrane</keyword>
<reference evidence="16" key="1">
    <citation type="journal article" date="2019" name="Int. J. Syst. Evol. Microbiol.">
        <title>The Global Catalogue of Microorganisms (GCM) 10K type strain sequencing project: providing services to taxonomists for standard genome sequencing and annotation.</title>
        <authorList>
            <consortium name="The Broad Institute Genomics Platform"/>
            <consortium name="The Broad Institute Genome Sequencing Center for Infectious Disease"/>
            <person name="Wu L."/>
            <person name="Ma J."/>
        </authorList>
    </citation>
    <scope>NUCLEOTIDE SEQUENCE [LARGE SCALE GENOMIC DNA]</scope>
    <source>
        <strain evidence="16">KCTC 12708</strain>
    </source>
</reference>
<dbReference type="GeneID" id="94368980"/>
<dbReference type="InterPro" id="IPR001294">
    <property type="entry name" value="Phytochrome"/>
</dbReference>
<dbReference type="InterPro" id="IPR003661">
    <property type="entry name" value="HisK_dim/P_dom"/>
</dbReference>